<evidence type="ECO:0000259" key="8">
    <source>
        <dbReference type="PROSITE" id="PS51039"/>
    </source>
</evidence>
<dbReference type="PROSITE" id="PS51039">
    <property type="entry name" value="ZF_AN1"/>
    <property type="match status" value="1"/>
</dbReference>
<evidence type="ECO:0000313" key="10">
    <source>
        <dbReference type="Proteomes" id="UP001642260"/>
    </source>
</evidence>
<protein>
    <recommendedName>
        <fullName evidence="11">Zinc finger A20 and AN1 domain-containing stress-associated protein 3</fullName>
    </recommendedName>
</protein>
<evidence type="ECO:0000256" key="1">
    <source>
        <dbReference type="ARBA" id="ARBA00003732"/>
    </source>
</evidence>
<reference evidence="9 10" key="1">
    <citation type="submission" date="2022-03" db="EMBL/GenBank/DDBJ databases">
        <authorList>
            <person name="Macdonald S."/>
            <person name="Ahmed S."/>
            <person name="Newling K."/>
        </authorList>
    </citation>
    <scope>NUCLEOTIDE SEQUENCE [LARGE SCALE GENOMIC DNA]</scope>
</reference>
<dbReference type="InterPro" id="IPR035896">
    <property type="entry name" value="AN1-like_Znf"/>
</dbReference>
<dbReference type="SUPFAM" id="SSF57716">
    <property type="entry name" value="Glucocorticoid receptor-like (DNA-binding domain)"/>
    <property type="match status" value="1"/>
</dbReference>
<dbReference type="Pfam" id="PF01754">
    <property type="entry name" value="zf-A20"/>
    <property type="match status" value="1"/>
</dbReference>
<dbReference type="Proteomes" id="UP001642260">
    <property type="component" value="Unassembled WGS sequence"/>
</dbReference>
<accession>A0ABC8JS98</accession>
<dbReference type="PROSITE" id="PS51036">
    <property type="entry name" value="ZF_A20"/>
    <property type="match status" value="1"/>
</dbReference>
<dbReference type="PANTHER" id="PTHR10634">
    <property type="entry name" value="AN1-TYPE ZINC FINGER PROTEIN"/>
    <property type="match status" value="1"/>
</dbReference>
<name>A0ABC8JS98_ERUVS</name>
<dbReference type="InterPro" id="IPR002653">
    <property type="entry name" value="Znf_A20"/>
</dbReference>
<evidence type="ECO:0000256" key="6">
    <source>
        <dbReference type="SAM" id="MobiDB-lite"/>
    </source>
</evidence>
<dbReference type="EMBL" id="CAKOAT010137821">
    <property type="protein sequence ID" value="CAH8337659.1"/>
    <property type="molecule type" value="Genomic_DNA"/>
</dbReference>
<keyword evidence="10" id="KW-1185">Reference proteome</keyword>
<dbReference type="SMART" id="SM00154">
    <property type="entry name" value="ZnF_AN1"/>
    <property type="match status" value="1"/>
</dbReference>
<proteinExistence type="predicted"/>
<dbReference type="Pfam" id="PF01428">
    <property type="entry name" value="zf-AN1"/>
    <property type="match status" value="1"/>
</dbReference>
<dbReference type="InterPro" id="IPR050652">
    <property type="entry name" value="AN1_A20_ZnFinger"/>
</dbReference>
<feature type="domain" description="AN1-type" evidence="8">
    <location>
        <begin position="104"/>
        <end position="150"/>
    </location>
</feature>
<evidence type="ECO:0000259" key="7">
    <source>
        <dbReference type="PROSITE" id="PS51036"/>
    </source>
</evidence>
<dbReference type="FunFam" id="4.10.1110.10:FF:000001">
    <property type="entry name" value="Zinc finger AN1-type containing 6"/>
    <property type="match status" value="1"/>
</dbReference>
<evidence type="ECO:0000256" key="5">
    <source>
        <dbReference type="PROSITE-ProRule" id="PRU00449"/>
    </source>
</evidence>
<evidence type="ECO:0008006" key="11">
    <source>
        <dbReference type="Google" id="ProtNLM"/>
    </source>
</evidence>
<dbReference type="GO" id="GO:0008270">
    <property type="term" value="F:zinc ion binding"/>
    <property type="evidence" value="ECO:0007669"/>
    <property type="project" value="UniProtKB-KW"/>
</dbReference>
<feature type="compositionally biased region" description="Basic and acidic residues" evidence="6">
    <location>
        <begin position="78"/>
        <end position="105"/>
    </location>
</feature>
<dbReference type="AlphaFoldDB" id="A0ABC8JS98"/>
<comment type="function">
    <text evidence="1">May be involved in environmental stress response.</text>
</comment>
<feature type="domain" description="A20-type" evidence="7">
    <location>
        <begin position="7"/>
        <end position="41"/>
    </location>
</feature>
<keyword evidence="3 5" id="KW-0863">Zinc-finger</keyword>
<gene>
    <name evidence="9" type="ORF">ERUC_LOCUS14644</name>
</gene>
<dbReference type="PANTHER" id="PTHR10634:SF98">
    <property type="entry name" value="ZINC FINGER A20 AND AN1 DOMAIN-CONTAINING STRESS-ASSOCIATED PROTEIN 3"/>
    <property type="match status" value="1"/>
</dbReference>
<evidence type="ECO:0000313" key="9">
    <source>
        <dbReference type="EMBL" id="CAH8337659.1"/>
    </source>
</evidence>
<keyword evidence="4" id="KW-0862">Zinc</keyword>
<dbReference type="SMART" id="SM00259">
    <property type="entry name" value="ZnF_A20"/>
    <property type="match status" value="1"/>
</dbReference>
<feature type="region of interest" description="Disordered" evidence="6">
    <location>
        <begin position="62"/>
        <end position="105"/>
    </location>
</feature>
<sequence length="169" mass="18793">MSEEHRLQEPRLCANDCGFFGNTATQNLCSKCFTDLKHEKENSSTAKNALKQTLAAVSTGCVASSSLSSPPPPADLTSDLKEVNTKNPEKRSATKPEEEQKPAQQDPKRCLTCRRRVGITGFRCRCGFVFCGSHRYAEQHECTFDFKRVGKEKIAKANPIVKAEKLKKI</sequence>
<dbReference type="SUPFAM" id="SSF118310">
    <property type="entry name" value="AN1-like Zinc finger"/>
    <property type="match status" value="1"/>
</dbReference>
<evidence type="ECO:0000256" key="4">
    <source>
        <dbReference type="ARBA" id="ARBA00022833"/>
    </source>
</evidence>
<comment type="caution">
    <text evidence="9">The sequence shown here is derived from an EMBL/GenBank/DDBJ whole genome shotgun (WGS) entry which is preliminary data.</text>
</comment>
<dbReference type="Gene3D" id="4.10.1110.10">
    <property type="entry name" value="AN1-like Zinc finger"/>
    <property type="match status" value="1"/>
</dbReference>
<organism evidence="9 10">
    <name type="scientific">Eruca vesicaria subsp. sativa</name>
    <name type="common">Garden rocket</name>
    <name type="synonym">Eruca sativa</name>
    <dbReference type="NCBI Taxonomy" id="29727"/>
    <lineage>
        <taxon>Eukaryota</taxon>
        <taxon>Viridiplantae</taxon>
        <taxon>Streptophyta</taxon>
        <taxon>Embryophyta</taxon>
        <taxon>Tracheophyta</taxon>
        <taxon>Spermatophyta</taxon>
        <taxon>Magnoliopsida</taxon>
        <taxon>eudicotyledons</taxon>
        <taxon>Gunneridae</taxon>
        <taxon>Pentapetalae</taxon>
        <taxon>rosids</taxon>
        <taxon>malvids</taxon>
        <taxon>Brassicales</taxon>
        <taxon>Brassicaceae</taxon>
        <taxon>Brassiceae</taxon>
        <taxon>Eruca</taxon>
    </lineage>
</organism>
<evidence type="ECO:0000256" key="2">
    <source>
        <dbReference type="ARBA" id="ARBA00022723"/>
    </source>
</evidence>
<keyword evidence="2" id="KW-0479">Metal-binding</keyword>
<dbReference type="Gene3D" id="1.20.5.4770">
    <property type="match status" value="1"/>
</dbReference>
<evidence type="ECO:0000256" key="3">
    <source>
        <dbReference type="ARBA" id="ARBA00022771"/>
    </source>
</evidence>
<dbReference type="InterPro" id="IPR000058">
    <property type="entry name" value="Znf_AN1"/>
</dbReference>